<accession>A0A1I8BTG6</accession>
<organism evidence="1 2">
    <name type="scientific">Meloidogyne hapla</name>
    <name type="common">Root-knot nematode worm</name>
    <dbReference type="NCBI Taxonomy" id="6305"/>
    <lineage>
        <taxon>Eukaryota</taxon>
        <taxon>Metazoa</taxon>
        <taxon>Ecdysozoa</taxon>
        <taxon>Nematoda</taxon>
        <taxon>Chromadorea</taxon>
        <taxon>Rhabditida</taxon>
        <taxon>Tylenchina</taxon>
        <taxon>Tylenchomorpha</taxon>
        <taxon>Tylenchoidea</taxon>
        <taxon>Meloidogynidae</taxon>
        <taxon>Meloidogyninae</taxon>
        <taxon>Meloidogyne</taxon>
    </lineage>
</organism>
<sequence>MAIAFASYENVNITSLTLPISSEKMTGDDMNKLPELLGGIVRNSTRTSEYNPCFWRELENNLPPLIVRRESLNEPFYEQIPSPSQSAFV</sequence>
<proteinExistence type="predicted"/>
<keyword evidence="1" id="KW-1185">Reference proteome</keyword>
<evidence type="ECO:0000313" key="1">
    <source>
        <dbReference type="Proteomes" id="UP000095281"/>
    </source>
</evidence>
<name>A0A1I8BTG6_MELHA</name>
<reference evidence="2" key="1">
    <citation type="submission" date="2016-11" db="UniProtKB">
        <authorList>
            <consortium name="WormBaseParasite"/>
        </authorList>
    </citation>
    <scope>IDENTIFICATION</scope>
</reference>
<evidence type="ECO:0000313" key="2">
    <source>
        <dbReference type="WBParaSite" id="MhA1_Contig579.frz3.gene29"/>
    </source>
</evidence>
<dbReference type="Proteomes" id="UP000095281">
    <property type="component" value="Unplaced"/>
</dbReference>
<protein>
    <submittedName>
        <fullName evidence="2">Uncharacterized protein</fullName>
    </submittedName>
</protein>
<dbReference type="AlphaFoldDB" id="A0A1I8BTG6"/>
<dbReference type="WBParaSite" id="MhA1_Contig579.frz3.gene29">
    <property type="protein sequence ID" value="MhA1_Contig579.frz3.gene29"/>
    <property type="gene ID" value="MhA1_Contig579.frz3.gene29"/>
</dbReference>